<dbReference type="Pfam" id="PF00593">
    <property type="entry name" value="TonB_dep_Rec_b-barrel"/>
    <property type="match status" value="1"/>
</dbReference>
<dbReference type="Gene3D" id="2.60.40.1120">
    <property type="entry name" value="Carboxypeptidase-like, regulatory domain"/>
    <property type="match status" value="1"/>
</dbReference>
<keyword evidence="4 6" id="KW-0472">Membrane</keyword>
<dbReference type="Gene3D" id="2.170.130.10">
    <property type="entry name" value="TonB-dependent receptor, plug domain"/>
    <property type="match status" value="1"/>
</dbReference>
<dbReference type="InterPro" id="IPR023997">
    <property type="entry name" value="TonB-dep_OMP_SusC/RagA_CS"/>
</dbReference>
<feature type="domain" description="Secretin/TonB short N-terminal" evidence="8">
    <location>
        <begin position="69"/>
        <end position="120"/>
    </location>
</feature>
<keyword evidence="3" id="KW-0408">Iron</keyword>
<evidence type="ECO:0000256" key="4">
    <source>
        <dbReference type="ARBA" id="ARBA00023136"/>
    </source>
</evidence>
<comment type="subcellular location">
    <subcellularLocation>
        <location evidence="6">Cell outer membrane</location>
        <topology evidence="6">Multi-pass membrane protein</topology>
    </subcellularLocation>
</comment>
<dbReference type="SUPFAM" id="SSF56935">
    <property type="entry name" value="Porins"/>
    <property type="match status" value="1"/>
</dbReference>
<dbReference type="NCBIfam" id="TIGR04057">
    <property type="entry name" value="SusC_RagA_signa"/>
    <property type="match status" value="1"/>
</dbReference>
<keyword evidence="6" id="KW-1134">Transmembrane beta strand</keyword>
<dbReference type="PROSITE" id="PS52016">
    <property type="entry name" value="TONB_DEPENDENT_REC_3"/>
    <property type="match status" value="1"/>
</dbReference>
<sequence length="1182" mass="131371">MKPILLLNSSRRLGRVLSKLPLAKRLLACALLATCLHVHAYGYAQGISISERNAPLKNVFKAISKQSGYLFLYNDELLQQARPVTLDLKNAPLERVLAICFQGQPLTYSLVENTIVVKPAEGPVRRQTGVTVSGKVTDKTGLGLPGVTVVLKGTSKATPTGSDGSFSINVPDGSGTLVFSYIGFQTQEVEINDRASINVVLAEDTKSLEEVVIVGYGTQKKANLTGAVEQVNAEDIALRPSADISSSLQGLMPGLNIQVNSGDPTATPDINIRGFNSINGGGPLVLIDGIEGDITRVNPQDIENVTVLKDAASAAIYGARGAFGVILITTKTGKAGEMVVNYSNNFGWTTPTTRTDFISDPYVYGKTVDAALFGYNGTSYTGYNDLDWETIRMVANGEIEPFHELQPNGTYKFFYKTNWYDYLFKEYQYSKMHNLSVSGGSEKLKGYLSGRVFDREDINNIAGGGMDRYNLKANVSFKPNKWLELSNNILFNQEQDEQFGGYRNGYGGMWSTTTWYYLYPFQPNMVDGMPVDVYGQGGPAAMEYAQNWERVNIEELTNTFRAKATPLKDLELNFNYSNRFTNQNSSTRLNEFEYLTGARLDEQTVGVNRLNEWRWKDNYKALNAFGTYSRSLGKSHNFKLMGGFNQEEFDRDRVFAQQGGLLIRDLENLALGTEIMAALGSAEVWAVQGYFGRFNYDYDGKYLLEVNARYDGSSRFPKESRWGWFPSVSVGWQVNQENFWKPLEDAVSFFKLRASYGSLGNQNISTNTFQQTMSVGSSDWLDNGQRIIYAGAPSPLPKVVSWETTSTVNFGADLGFLRNRLMASIDLYEKKTEDMYLPGTPLPGVFGAAEPRENLASLRNRGFDFSLRYNNSFEVGGSPLSVSATASVSNFKGEITKFDNPNGLMSTYWEGQELGQIWGYHVDGQFQSDEEAQAYQNSFTNPGNSLGNVYNYILNVVQNKEWGKLRAGDIKYVDVDGDGRIDRGNYTLEDHGDLQPIGNAMPKFPFGFNVGASWKGFDLSVAGAGVGKQNWYPTGDIYWGTYQRPYLSFLRKDLVENAWTPEQPGKYPQIERGYAALGSGRSLYEMNDYYLENIGYLRVKNLTLGYTLPEALTSKVSVKKLRVYFSGENLFTWRFGGLSKYIDPEQAGSAINYSNPGSAVGRADLRSYPMGKTYSLGVNLTL</sequence>
<dbReference type="SMART" id="SM00965">
    <property type="entry name" value="STN"/>
    <property type="match status" value="1"/>
</dbReference>
<dbReference type="GO" id="GO:0006826">
    <property type="term" value="P:iron ion transport"/>
    <property type="evidence" value="ECO:0007669"/>
    <property type="project" value="UniProtKB-KW"/>
</dbReference>
<keyword evidence="2" id="KW-0406">Ion transport</keyword>
<dbReference type="Pfam" id="PF07660">
    <property type="entry name" value="STN"/>
    <property type="match status" value="1"/>
</dbReference>
<dbReference type="InterPro" id="IPR023996">
    <property type="entry name" value="TonB-dep_OMP_SusC/RagA"/>
</dbReference>
<dbReference type="InterPro" id="IPR012910">
    <property type="entry name" value="Plug_dom"/>
</dbReference>
<dbReference type="InterPro" id="IPR039426">
    <property type="entry name" value="TonB-dep_rcpt-like"/>
</dbReference>
<comment type="caution">
    <text evidence="9">The sequence shown here is derived from an EMBL/GenBank/DDBJ whole genome shotgun (WGS) entry which is preliminary data.</text>
</comment>
<keyword evidence="5 6" id="KW-0998">Cell outer membrane</keyword>
<dbReference type="Proteomes" id="UP000316727">
    <property type="component" value="Unassembled WGS sequence"/>
</dbReference>
<keyword evidence="2" id="KW-0410">Iron transport</keyword>
<evidence type="ECO:0000313" key="10">
    <source>
        <dbReference type="Proteomes" id="UP000316727"/>
    </source>
</evidence>
<dbReference type="InterPro" id="IPR037066">
    <property type="entry name" value="Plug_dom_sf"/>
</dbReference>
<dbReference type="Pfam" id="PF13715">
    <property type="entry name" value="CarbopepD_reg_2"/>
    <property type="match status" value="1"/>
</dbReference>
<evidence type="ECO:0000256" key="1">
    <source>
        <dbReference type="ARBA" id="ARBA00022448"/>
    </source>
</evidence>
<reference evidence="9 10" key="1">
    <citation type="submission" date="2019-06" db="EMBL/GenBank/DDBJ databases">
        <title>A novel bacterium of genus Pontibacter, isolated from marine sediment.</title>
        <authorList>
            <person name="Huang H."/>
            <person name="Mo K."/>
            <person name="Hu Y."/>
        </authorList>
    </citation>
    <scope>NUCLEOTIDE SEQUENCE [LARGE SCALE GENOMIC DNA]</scope>
    <source>
        <strain evidence="9 10">HB172049</strain>
    </source>
</reference>
<gene>
    <name evidence="9" type="ORF">FJM65_19490</name>
</gene>
<name>A0A501W1B1_9BACT</name>
<protein>
    <submittedName>
        <fullName evidence="9">TonB-dependent receptor</fullName>
    </submittedName>
</protein>
<dbReference type="GO" id="GO:0009279">
    <property type="term" value="C:cell outer membrane"/>
    <property type="evidence" value="ECO:0007669"/>
    <property type="project" value="UniProtKB-SubCell"/>
</dbReference>
<dbReference type="RefSeq" id="WP_140623737.1">
    <property type="nucleotide sequence ID" value="NZ_VFRQ01000016.1"/>
</dbReference>
<dbReference type="Pfam" id="PF07715">
    <property type="entry name" value="Plug"/>
    <property type="match status" value="1"/>
</dbReference>
<proteinExistence type="inferred from homology"/>
<keyword evidence="10" id="KW-1185">Reference proteome</keyword>
<keyword evidence="1 6" id="KW-0813">Transport</keyword>
<keyword evidence="7" id="KW-0798">TonB box</keyword>
<dbReference type="InterPro" id="IPR000531">
    <property type="entry name" value="Beta-barrel_TonB"/>
</dbReference>
<accession>A0A501W1B1</accession>
<evidence type="ECO:0000256" key="7">
    <source>
        <dbReference type="RuleBase" id="RU003357"/>
    </source>
</evidence>
<keyword evidence="6" id="KW-0812">Transmembrane</keyword>
<dbReference type="InterPro" id="IPR011662">
    <property type="entry name" value="Secretin/TonB_short_N"/>
</dbReference>
<dbReference type="NCBIfam" id="TIGR04056">
    <property type="entry name" value="OMP_RagA_SusC"/>
    <property type="match status" value="1"/>
</dbReference>
<evidence type="ECO:0000259" key="8">
    <source>
        <dbReference type="SMART" id="SM00965"/>
    </source>
</evidence>
<evidence type="ECO:0000256" key="5">
    <source>
        <dbReference type="ARBA" id="ARBA00023237"/>
    </source>
</evidence>
<dbReference type="OrthoDB" id="9768177at2"/>
<comment type="similarity">
    <text evidence="6 7">Belongs to the TonB-dependent receptor family.</text>
</comment>
<dbReference type="AlphaFoldDB" id="A0A501W1B1"/>
<organism evidence="9 10">
    <name type="scientific">Pontibacter mangrovi</name>
    <dbReference type="NCBI Taxonomy" id="2589816"/>
    <lineage>
        <taxon>Bacteria</taxon>
        <taxon>Pseudomonadati</taxon>
        <taxon>Bacteroidota</taxon>
        <taxon>Cytophagia</taxon>
        <taxon>Cytophagales</taxon>
        <taxon>Hymenobacteraceae</taxon>
        <taxon>Pontibacter</taxon>
    </lineage>
</organism>
<dbReference type="SUPFAM" id="SSF49464">
    <property type="entry name" value="Carboxypeptidase regulatory domain-like"/>
    <property type="match status" value="1"/>
</dbReference>
<dbReference type="FunFam" id="2.170.130.10:FF:000003">
    <property type="entry name" value="SusC/RagA family TonB-linked outer membrane protein"/>
    <property type="match status" value="1"/>
</dbReference>
<dbReference type="InterPro" id="IPR008969">
    <property type="entry name" value="CarboxyPept-like_regulatory"/>
</dbReference>
<dbReference type="EMBL" id="VFRQ01000016">
    <property type="protein sequence ID" value="TPE41031.1"/>
    <property type="molecule type" value="Genomic_DNA"/>
</dbReference>
<evidence type="ECO:0000313" key="9">
    <source>
        <dbReference type="EMBL" id="TPE41031.1"/>
    </source>
</evidence>
<evidence type="ECO:0000256" key="6">
    <source>
        <dbReference type="PROSITE-ProRule" id="PRU01360"/>
    </source>
</evidence>
<evidence type="ECO:0000256" key="2">
    <source>
        <dbReference type="ARBA" id="ARBA00022496"/>
    </source>
</evidence>
<keyword evidence="9" id="KW-0675">Receptor</keyword>
<evidence type="ECO:0000256" key="3">
    <source>
        <dbReference type="ARBA" id="ARBA00023004"/>
    </source>
</evidence>